<keyword evidence="2 6" id="KW-0032">Aminotransferase</keyword>
<gene>
    <name evidence="6" type="ORF">MNB_ARC-1_844</name>
</gene>
<keyword evidence="4" id="KW-0663">Pyridoxal phosphate</keyword>
<organism evidence="6">
    <name type="scientific">hydrothermal vent metagenome</name>
    <dbReference type="NCBI Taxonomy" id="652676"/>
    <lineage>
        <taxon>unclassified sequences</taxon>
        <taxon>metagenomes</taxon>
        <taxon>ecological metagenomes</taxon>
    </lineage>
</organism>
<dbReference type="GO" id="GO:0004648">
    <property type="term" value="F:O-phospho-L-serine:2-oxoglutarate aminotransferase activity"/>
    <property type="evidence" value="ECO:0007669"/>
    <property type="project" value="UniProtKB-EC"/>
</dbReference>
<dbReference type="PROSITE" id="PS00595">
    <property type="entry name" value="AA_TRANSFER_CLASS_5"/>
    <property type="match status" value="1"/>
</dbReference>
<dbReference type="EMBL" id="UOYO01000009">
    <property type="protein sequence ID" value="VAY86346.1"/>
    <property type="molecule type" value="Genomic_DNA"/>
</dbReference>
<feature type="domain" description="Aminotransferase class V" evidence="5">
    <location>
        <begin position="23"/>
        <end position="314"/>
    </location>
</feature>
<dbReference type="EC" id="2.6.1.52" evidence="6"/>
<dbReference type="InterPro" id="IPR000192">
    <property type="entry name" value="Aminotrans_V_dom"/>
</dbReference>
<dbReference type="InterPro" id="IPR015422">
    <property type="entry name" value="PyrdxlP-dep_Trfase_small"/>
</dbReference>
<dbReference type="PANTHER" id="PTHR42778">
    <property type="entry name" value="2-AMINOETHYLPHOSPHONATE--PYRUVATE TRANSAMINASE"/>
    <property type="match status" value="1"/>
</dbReference>
<dbReference type="Pfam" id="PF00266">
    <property type="entry name" value="Aminotran_5"/>
    <property type="match status" value="1"/>
</dbReference>
<dbReference type="InterPro" id="IPR024169">
    <property type="entry name" value="SP_NH2Trfase/AEP_transaminase"/>
</dbReference>
<reference evidence="6" key="1">
    <citation type="submission" date="2018-10" db="EMBL/GenBank/DDBJ databases">
        <authorList>
            <person name="Aoki K."/>
        </authorList>
    </citation>
    <scope>NUCLEOTIDE SEQUENCE</scope>
</reference>
<name>A0A3B1E8Y9_9ZZZZ</name>
<accession>A0A3B1E8Y9</accession>
<protein>
    <submittedName>
        <fullName evidence="6">Phosphoserine aminotransferase</fullName>
        <ecNumber evidence="6">2.6.1.52</ecNumber>
    </submittedName>
</protein>
<dbReference type="PIRSF" id="PIRSF000524">
    <property type="entry name" value="SPT"/>
    <property type="match status" value="1"/>
</dbReference>
<evidence type="ECO:0000313" key="6">
    <source>
        <dbReference type="EMBL" id="VAY86346.1"/>
    </source>
</evidence>
<evidence type="ECO:0000256" key="1">
    <source>
        <dbReference type="ARBA" id="ARBA00001933"/>
    </source>
</evidence>
<evidence type="ECO:0000256" key="2">
    <source>
        <dbReference type="ARBA" id="ARBA00022576"/>
    </source>
</evidence>
<dbReference type="Gene3D" id="3.40.640.10">
    <property type="entry name" value="Type I PLP-dependent aspartate aminotransferase-like (Major domain)"/>
    <property type="match status" value="1"/>
</dbReference>
<dbReference type="Gene3D" id="3.90.1150.10">
    <property type="entry name" value="Aspartate Aminotransferase, domain 1"/>
    <property type="match status" value="1"/>
</dbReference>
<evidence type="ECO:0000259" key="5">
    <source>
        <dbReference type="Pfam" id="PF00266"/>
    </source>
</evidence>
<evidence type="ECO:0000256" key="3">
    <source>
        <dbReference type="ARBA" id="ARBA00022679"/>
    </source>
</evidence>
<evidence type="ECO:0000256" key="4">
    <source>
        <dbReference type="ARBA" id="ARBA00022898"/>
    </source>
</evidence>
<comment type="cofactor">
    <cofactor evidence="1">
        <name>pyridoxal 5'-phosphate</name>
        <dbReference type="ChEBI" id="CHEBI:597326"/>
    </cofactor>
</comment>
<sequence length="370" mass="41537">MILLTPGPTSVPEAVRYSMSAPSIHHRTKEFECIFENTRNMLKKLFKQDEIVILSSSGTGAMDCAIQTFCQSKALIINAGKFGERFVKMADFYNMAYKELKYDWDTPSNTQDIIDAIKNDEKIDSIFIQICESSGGLRHPVEQIAKEIKNINQDIVVVADAITAIGVEDIDATNIDVLITGSQKALMLPPGLSIMGFSQYALEKIKINDSKSFYFDLKKELKIQQTNTTAYTPATTLIIGLEKILKLMNEEGFEQIYKKTQNRAIATRKAMEAIGLKIYPKTPALAMSSIYHDKASQILKILKEKYNLHIAGGQDHLKGKIFRINHMGMIEPSEILWAINSIELAIRDLGIRDFDGSANKTFIEHTQGLF</sequence>
<dbReference type="SUPFAM" id="SSF53383">
    <property type="entry name" value="PLP-dependent transferases"/>
    <property type="match status" value="1"/>
</dbReference>
<dbReference type="InterPro" id="IPR015424">
    <property type="entry name" value="PyrdxlP-dep_Trfase"/>
</dbReference>
<keyword evidence="3 6" id="KW-0808">Transferase</keyword>
<dbReference type="AlphaFoldDB" id="A0A3B1E8Y9"/>
<dbReference type="InterPro" id="IPR020578">
    <property type="entry name" value="Aminotrans_V_PyrdxlP_BS"/>
</dbReference>
<proteinExistence type="predicted"/>
<dbReference type="InterPro" id="IPR015421">
    <property type="entry name" value="PyrdxlP-dep_Trfase_major"/>
</dbReference>
<dbReference type="PANTHER" id="PTHR42778:SF1">
    <property type="entry name" value="2-AMINOETHYLPHOSPHONATE--PYRUVATE TRANSAMINASE"/>
    <property type="match status" value="1"/>
</dbReference>